<keyword evidence="2" id="KW-0479">Metal-binding</keyword>
<feature type="compositionally biased region" description="Basic and acidic residues" evidence="8">
    <location>
        <begin position="248"/>
        <end position="261"/>
    </location>
</feature>
<feature type="compositionally biased region" description="Basic and acidic residues" evidence="8">
    <location>
        <begin position="52"/>
        <end position="63"/>
    </location>
</feature>
<evidence type="ECO:0000256" key="8">
    <source>
        <dbReference type="SAM" id="MobiDB-lite"/>
    </source>
</evidence>
<feature type="region of interest" description="Disordered" evidence="8">
    <location>
        <begin position="230"/>
        <end position="269"/>
    </location>
</feature>
<evidence type="ECO:0000256" key="7">
    <source>
        <dbReference type="ARBA" id="ARBA00045681"/>
    </source>
</evidence>
<reference evidence="9 10" key="1">
    <citation type="submission" date="2023-08" db="EMBL/GenBank/DDBJ databases">
        <title>Black Yeasts Isolated from many extreme environments.</title>
        <authorList>
            <person name="Coleine C."/>
            <person name="Stajich J.E."/>
            <person name="Selbmann L."/>
        </authorList>
    </citation>
    <scope>NUCLEOTIDE SEQUENCE [LARGE SCALE GENOMIC DNA]</scope>
    <source>
        <strain evidence="9 10">CCFEE 5386</strain>
    </source>
</reference>
<evidence type="ECO:0000256" key="6">
    <source>
        <dbReference type="ARBA" id="ARBA00023128"/>
    </source>
</evidence>
<comment type="function">
    <text evidence="7">Mitochondrial ribosome (mitoribosome) assembly factor. Binds at the interface of the head and body domains of the mitochondrial small ribosomal subunit (mt-SSU), occluding the mRNA channel and preventing compaction of the head domain towards the body. Probable inactive methyltransferase: retains the characteristic folding and ability to bind S-adenosyl-L-methionine, but it probably lost its methyltransferase activity.</text>
</comment>
<accession>A0ABR0L900</accession>
<evidence type="ECO:0000256" key="5">
    <source>
        <dbReference type="ARBA" id="ARBA00023014"/>
    </source>
</evidence>
<keyword evidence="4" id="KW-0408">Iron</keyword>
<name>A0ABR0L900_9PEZI</name>
<keyword evidence="10" id="KW-1185">Reference proteome</keyword>
<feature type="region of interest" description="Disordered" evidence="8">
    <location>
        <begin position="178"/>
        <end position="209"/>
    </location>
</feature>
<protein>
    <submittedName>
        <fullName evidence="9">37S ribosomal protein S22</fullName>
    </submittedName>
</protein>
<evidence type="ECO:0000313" key="9">
    <source>
        <dbReference type="EMBL" id="KAK5145291.1"/>
    </source>
</evidence>
<evidence type="ECO:0000256" key="4">
    <source>
        <dbReference type="ARBA" id="ARBA00023004"/>
    </source>
</evidence>
<keyword evidence="9" id="KW-0689">Ribosomal protein</keyword>
<evidence type="ECO:0000256" key="3">
    <source>
        <dbReference type="ARBA" id="ARBA00022946"/>
    </source>
</evidence>
<dbReference type="InterPro" id="IPR015324">
    <property type="entry name" value="Ribosomal_Rsm22-like"/>
</dbReference>
<dbReference type="EMBL" id="JAVRRR010000162">
    <property type="protein sequence ID" value="KAK5145291.1"/>
    <property type="molecule type" value="Genomic_DNA"/>
</dbReference>
<comment type="subcellular location">
    <subcellularLocation>
        <location evidence="1">Mitochondrion</location>
    </subcellularLocation>
</comment>
<feature type="compositionally biased region" description="Basic and acidic residues" evidence="8">
    <location>
        <begin position="196"/>
        <end position="209"/>
    </location>
</feature>
<dbReference type="PANTHER" id="PTHR13184:SF5">
    <property type="entry name" value="METHYLTRANSFERASE-LIKE PROTEIN 17, MITOCHONDRIAL"/>
    <property type="match status" value="1"/>
</dbReference>
<keyword evidence="9" id="KW-0687">Ribonucleoprotein</keyword>
<evidence type="ECO:0000256" key="1">
    <source>
        <dbReference type="ARBA" id="ARBA00004173"/>
    </source>
</evidence>
<organism evidence="9 10">
    <name type="scientific">Rachicladosporium monterosium</name>
    <dbReference type="NCBI Taxonomy" id="1507873"/>
    <lineage>
        <taxon>Eukaryota</taxon>
        <taxon>Fungi</taxon>
        <taxon>Dikarya</taxon>
        <taxon>Ascomycota</taxon>
        <taxon>Pezizomycotina</taxon>
        <taxon>Dothideomycetes</taxon>
        <taxon>Dothideomycetidae</taxon>
        <taxon>Cladosporiales</taxon>
        <taxon>Cladosporiaceae</taxon>
        <taxon>Rachicladosporium</taxon>
    </lineage>
</organism>
<dbReference type="GO" id="GO:0005840">
    <property type="term" value="C:ribosome"/>
    <property type="evidence" value="ECO:0007669"/>
    <property type="project" value="UniProtKB-KW"/>
</dbReference>
<gene>
    <name evidence="9" type="primary">RSM22</name>
    <name evidence="9" type="ORF">LTR32_002941</name>
</gene>
<feature type="region of interest" description="Disordered" evidence="8">
    <location>
        <begin position="52"/>
        <end position="73"/>
    </location>
</feature>
<dbReference type="Pfam" id="PF09243">
    <property type="entry name" value="Rsm22"/>
    <property type="match status" value="1"/>
</dbReference>
<proteinExistence type="predicted"/>
<dbReference type="Proteomes" id="UP001308179">
    <property type="component" value="Unassembled WGS sequence"/>
</dbReference>
<dbReference type="PANTHER" id="PTHR13184">
    <property type="entry name" value="37S RIBOSOMAL PROTEIN S22"/>
    <property type="match status" value="1"/>
</dbReference>
<evidence type="ECO:0000313" key="10">
    <source>
        <dbReference type="Proteomes" id="UP001308179"/>
    </source>
</evidence>
<keyword evidence="5" id="KW-0411">Iron-sulfur</keyword>
<keyword evidence="3" id="KW-0809">Transit peptide</keyword>
<comment type="caution">
    <text evidence="9">The sequence shown here is derived from an EMBL/GenBank/DDBJ whole genome shotgun (WGS) entry which is preliminary data.</text>
</comment>
<evidence type="ECO:0000256" key="2">
    <source>
        <dbReference type="ARBA" id="ARBA00022723"/>
    </source>
</evidence>
<sequence>KGVVKGRPDICHFEQRYVRPGFLQKILGARDKNFEDVKFSYIAVMRGKDLRETTEESAEDHLSGTDPTPANGLVQGKPATDAAFAGYEDVDPSINDAKPDLPHRPPPSSLTLPRAILPPLKRRGHVILDLCTPSGTLERWTVPRSFSRQAFRDARKSSWGDLWALGAKTRVLRTVRKNKHDKGDDGGALTVKGRVKGGEGKKGGKRVARDGEGIGVDEYGRLVVVEGEAGTMPVGSAGKARTGRKVKGVRDKRDKKGEGNGRKKYQVAE</sequence>
<keyword evidence="6" id="KW-0496">Mitochondrion</keyword>
<feature type="non-terminal residue" evidence="9">
    <location>
        <position position="1"/>
    </location>
</feature>
<dbReference type="InterPro" id="IPR052571">
    <property type="entry name" value="Mt_RNA_Methyltransferase"/>
</dbReference>